<evidence type="ECO:0000256" key="6">
    <source>
        <dbReference type="ARBA" id="ARBA00023163"/>
    </source>
</evidence>
<evidence type="ECO:0000256" key="5">
    <source>
        <dbReference type="ARBA" id="ARBA00023125"/>
    </source>
</evidence>
<evidence type="ECO:0000256" key="3">
    <source>
        <dbReference type="ARBA" id="ARBA00022833"/>
    </source>
</evidence>
<dbReference type="RefSeq" id="XP_012935015.1">
    <property type="nucleotide sequence ID" value="XM_013079561.1"/>
</dbReference>
<dbReference type="InterPro" id="IPR001628">
    <property type="entry name" value="Znf_hrmn_rcpt"/>
</dbReference>
<evidence type="ECO:0000256" key="7">
    <source>
        <dbReference type="ARBA" id="ARBA00023170"/>
    </source>
</evidence>
<keyword evidence="8 9" id="KW-0539">Nucleus</keyword>
<dbReference type="InterPro" id="IPR013088">
    <property type="entry name" value="Znf_NHR/GATA"/>
</dbReference>
<dbReference type="Pfam" id="PF00104">
    <property type="entry name" value="Hormone_recep"/>
    <property type="match status" value="1"/>
</dbReference>
<evidence type="ECO:0000256" key="1">
    <source>
        <dbReference type="ARBA" id="ARBA00022723"/>
    </source>
</evidence>
<keyword evidence="1 9" id="KW-0479">Metal-binding</keyword>
<gene>
    <name evidence="14" type="primary">LOC101862565</name>
</gene>
<evidence type="ECO:0000256" key="4">
    <source>
        <dbReference type="ARBA" id="ARBA00023015"/>
    </source>
</evidence>
<sequence>MSKDAIKTGRYTHKKRTQDTMEVRKLQQLSLLDTGTPGNNGSESSETLSTYPATCALDISNKTTSSESGNSVTDGQSCLGSNPTSSPTKTILLPSVSLSPHHDTSSERSPPSSSSTQAGLSESQWSTSSQSWDTAAGAANSPELASLLAGDGNTSSVDVKNTQATKTVPQKQRVAPKVAGPLPPCKVCGEPGAGFHYGVNTCEACKGFFRRSLLRNGDYDCPGNGDCDIETNRRKSCPKCRYLKCLSAGMSKGAIKTGRYTLDKRTQDTLEIKRLKEAADNGVGIERRQSEETSDNSCAALDLSIFHNPSSSSTQSTSSTEHDSPTFSRHISSTDAQTTFGSDVGSSHFENMLNASSSASCGRKQVTHGEISSKSIDFHSPESFFVLSPFSVNDNHKLSTSGGFGEASRNTSKLYSGNTINSVSSRSPSMNNFRNSFNVHGKVSFHHTESTFSKFQSINNFNDHYRGHEKDSFNDDVHDVPQKHSRFNGLDDEHMFCETSHMNNGGKGPSDSRDQLFTFSHQSLESSQSSMSSSCSLDSISLEGPQWLDYEEGELDELINYLVAGHRRIIIDCNGLSDEYLEEKFKECAERCVLQEEIFGPRGQLSRSEAMEFYKATGLDVDGFLRESDECGAQMEEHTRQTVVFMKLIPGFKALGISDQTNLVKACFTDLIFLAFFRGYRQSDWLVVEVEKTYCIHELRRFYDHEFLDHFFHITGQLQKLELPYEIVVMLKTVCMFFPDRVELAHREEVERLHHKLVQCMMLLLRRRFPQTHGQVLARIISVCATMRSLDEECRTSLCGLGEDRPILAEMFRTN</sequence>
<dbReference type="PANTHER" id="PTHR24082:SF506">
    <property type="entry name" value="NR LBD DOMAIN-CONTAINING PROTEIN"/>
    <property type="match status" value="1"/>
</dbReference>
<dbReference type="Proteomes" id="UP000694888">
    <property type="component" value="Unplaced"/>
</dbReference>
<dbReference type="PANTHER" id="PTHR24082">
    <property type="entry name" value="NUCLEAR HORMONE RECEPTOR"/>
    <property type="match status" value="1"/>
</dbReference>
<dbReference type="PROSITE" id="PS00031">
    <property type="entry name" value="NUCLEAR_REC_DBD_1"/>
    <property type="match status" value="1"/>
</dbReference>
<keyword evidence="5 9" id="KW-0238">DNA-binding</keyword>
<feature type="region of interest" description="Disordered" evidence="10">
    <location>
        <begin position="309"/>
        <end position="343"/>
    </location>
</feature>
<feature type="region of interest" description="Disordered" evidence="10">
    <location>
        <begin position="1"/>
        <end position="49"/>
    </location>
</feature>
<evidence type="ECO:0000256" key="8">
    <source>
        <dbReference type="ARBA" id="ARBA00023242"/>
    </source>
</evidence>
<dbReference type="Pfam" id="PF00105">
    <property type="entry name" value="zf-C4"/>
    <property type="match status" value="1"/>
</dbReference>
<evidence type="ECO:0000259" key="12">
    <source>
        <dbReference type="PROSITE" id="PS51843"/>
    </source>
</evidence>
<dbReference type="GeneID" id="101862565"/>
<dbReference type="SMART" id="SM00399">
    <property type="entry name" value="ZnF_C4"/>
    <property type="match status" value="1"/>
</dbReference>
<feature type="compositionally biased region" description="Polar residues" evidence="10">
    <location>
        <begin position="27"/>
        <end position="49"/>
    </location>
</feature>
<feature type="region of interest" description="Disordered" evidence="10">
    <location>
        <begin position="61"/>
        <end position="175"/>
    </location>
</feature>
<keyword evidence="2 9" id="KW-0863">Zinc-finger</keyword>
<reference evidence="14" key="1">
    <citation type="submission" date="2025-08" db="UniProtKB">
        <authorList>
            <consortium name="RefSeq"/>
        </authorList>
    </citation>
    <scope>IDENTIFICATION</scope>
</reference>
<dbReference type="SUPFAM" id="SSF48508">
    <property type="entry name" value="Nuclear receptor ligand-binding domain"/>
    <property type="match status" value="1"/>
</dbReference>
<organism evidence="13 14">
    <name type="scientific">Aplysia californica</name>
    <name type="common">California sea hare</name>
    <dbReference type="NCBI Taxonomy" id="6500"/>
    <lineage>
        <taxon>Eukaryota</taxon>
        <taxon>Metazoa</taxon>
        <taxon>Spiralia</taxon>
        <taxon>Lophotrochozoa</taxon>
        <taxon>Mollusca</taxon>
        <taxon>Gastropoda</taxon>
        <taxon>Heterobranchia</taxon>
        <taxon>Euthyneura</taxon>
        <taxon>Tectipleura</taxon>
        <taxon>Aplysiida</taxon>
        <taxon>Aplysioidea</taxon>
        <taxon>Aplysiidae</taxon>
        <taxon>Aplysia</taxon>
    </lineage>
</organism>
<dbReference type="Gene3D" id="1.10.565.10">
    <property type="entry name" value="Retinoid X Receptor"/>
    <property type="match status" value="1"/>
</dbReference>
<dbReference type="InterPro" id="IPR000536">
    <property type="entry name" value="Nucl_hrmn_rcpt_lig-bd"/>
</dbReference>
<evidence type="ECO:0000313" key="13">
    <source>
        <dbReference type="Proteomes" id="UP000694888"/>
    </source>
</evidence>
<evidence type="ECO:0000256" key="9">
    <source>
        <dbReference type="RuleBase" id="RU004334"/>
    </source>
</evidence>
<dbReference type="SMART" id="SM00430">
    <property type="entry name" value="HOLI"/>
    <property type="match status" value="1"/>
</dbReference>
<keyword evidence="3 9" id="KW-0862">Zinc</keyword>
<comment type="similarity">
    <text evidence="9">Belongs to the nuclear hormone receptor family.</text>
</comment>
<feature type="compositionally biased region" description="Polar residues" evidence="10">
    <location>
        <begin position="152"/>
        <end position="170"/>
    </location>
</feature>
<evidence type="ECO:0000313" key="14">
    <source>
        <dbReference type="RefSeq" id="XP_012935015.1"/>
    </source>
</evidence>
<keyword evidence="4 9" id="KW-0805">Transcription regulation</keyword>
<dbReference type="PROSITE" id="PS51843">
    <property type="entry name" value="NR_LBD"/>
    <property type="match status" value="1"/>
</dbReference>
<feature type="compositionally biased region" description="Low complexity" evidence="10">
    <location>
        <begin position="310"/>
        <end position="319"/>
    </location>
</feature>
<dbReference type="InterPro" id="IPR035500">
    <property type="entry name" value="NHR-like_dom_sf"/>
</dbReference>
<comment type="subcellular location">
    <subcellularLocation>
        <location evidence="9">Nucleus</location>
    </subcellularLocation>
</comment>
<dbReference type="InterPro" id="IPR050234">
    <property type="entry name" value="Nuclear_hormone_rcpt_NR1"/>
</dbReference>
<accession>A0ABM0ZV09</accession>
<keyword evidence="7 9" id="KW-0675">Receptor</keyword>
<keyword evidence="6 9" id="KW-0804">Transcription</keyword>
<protein>
    <submittedName>
        <fullName evidence="14">Uncharacterized protein LOC101862565</fullName>
    </submittedName>
</protein>
<feature type="domain" description="Nuclear receptor" evidence="11">
    <location>
        <begin position="182"/>
        <end position="257"/>
    </location>
</feature>
<dbReference type="CDD" id="cd06916">
    <property type="entry name" value="NR_DBD_like"/>
    <property type="match status" value="1"/>
</dbReference>
<evidence type="ECO:0000256" key="10">
    <source>
        <dbReference type="SAM" id="MobiDB-lite"/>
    </source>
</evidence>
<feature type="compositionally biased region" description="Polar residues" evidence="10">
    <location>
        <begin position="325"/>
        <end position="343"/>
    </location>
</feature>
<feature type="domain" description="NR LBD" evidence="12">
    <location>
        <begin position="597"/>
        <end position="815"/>
    </location>
</feature>
<name>A0ABM0ZV09_APLCA</name>
<evidence type="ECO:0000259" key="11">
    <source>
        <dbReference type="PROSITE" id="PS51030"/>
    </source>
</evidence>
<proteinExistence type="inferred from homology"/>
<dbReference type="PROSITE" id="PS51030">
    <property type="entry name" value="NUCLEAR_REC_DBD_2"/>
    <property type="match status" value="1"/>
</dbReference>
<feature type="compositionally biased region" description="Low complexity" evidence="10">
    <location>
        <begin position="107"/>
        <end position="132"/>
    </location>
</feature>
<dbReference type="SUPFAM" id="SSF57716">
    <property type="entry name" value="Glucocorticoid receptor-like (DNA-binding domain)"/>
    <property type="match status" value="1"/>
</dbReference>
<evidence type="ECO:0000256" key="2">
    <source>
        <dbReference type="ARBA" id="ARBA00022771"/>
    </source>
</evidence>
<keyword evidence="13" id="KW-1185">Reference proteome</keyword>
<feature type="non-terminal residue" evidence="14">
    <location>
        <position position="815"/>
    </location>
</feature>
<dbReference type="Gene3D" id="3.30.50.10">
    <property type="entry name" value="Erythroid Transcription Factor GATA-1, subunit A"/>
    <property type="match status" value="1"/>
</dbReference>
<dbReference type="PRINTS" id="PR00047">
    <property type="entry name" value="STROIDFINGER"/>
</dbReference>
<feature type="compositionally biased region" description="Polar residues" evidence="10">
    <location>
        <begin position="61"/>
        <end position="89"/>
    </location>
</feature>